<keyword evidence="5" id="KW-1185">Reference proteome</keyword>
<evidence type="ECO:0000256" key="3">
    <source>
        <dbReference type="PROSITE-ProRule" id="PRU00087"/>
    </source>
</evidence>
<dbReference type="PROSITE" id="PS50021">
    <property type="entry name" value="CH"/>
    <property type="match status" value="2"/>
</dbReference>
<feature type="repeat" description="Filamin" evidence="3">
    <location>
        <begin position="1972"/>
        <end position="2070"/>
    </location>
</feature>
<dbReference type="InterPro" id="IPR044801">
    <property type="entry name" value="Filamin"/>
</dbReference>
<dbReference type="InterPro" id="IPR001298">
    <property type="entry name" value="Filamin/ABP280_rpt"/>
</dbReference>
<evidence type="ECO:0000313" key="6">
    <source>
        <dbReference type="WBParaSite" id="TCONS_00014686.p1"/>
    </source>
</evidence>
<dbReference type="PANTHER" id="PTHR38537:SF8">
    <property type="entry name" value="FILAMIN-A"/>
    <property type="match status" value="1"/>
</dbReference>
<dbReference type="Gene3D" id="1.10.418.10">
    <property type="entry name" value="Calponin-like domain"/>
    <property type="match status" value="2"/>
</dbReference>
<evidence type="ECO:0000256" key="2">
    <source>
        <dbReference type="ARBA" id="ARBA00022737"/>
    </source>
</evidence>
<dbReference type="InterPro" id="IPR017868">
    <property type="entry name" value="Filamin/ABP280_repeat-like"/>
</dbReference>
<dbReference type="SMART" id="SM00557">
    <property type="entry name" value="IG_FLMN"/>
    <property type="match status" value="13"/>
</dbReference>
<feature type="repeat" description="Filamin" evidence="3">
    <location>
        <begin position="870"/>
        <end position="970"/>
    </location>
</feature>
<dbReference type="Pfam" id="PF00630">
    <property type="entry name" value="Filamin"/>
    <property type="match status" value="11"/>
</dbReference>
<dbReference type="SMART" id="SM00033">
    <property type="entry name" value="CH"/>
    <property type="match status" value="2"/>
</dbReference>
<feature type="repeat" description="Filamin" evidence="3">
    <location>
        <begin position="2198"/>
        <end position="2292"/>
    </location>
</feature>
<proteinExistence type="inferred from homology"/>
<organism evidence="5 6">
    <name type="scientific">Strongyloides stercoralis</name>
    <name type="common">Threadworm</name>
    <dbReference type="NCBI Taxonomy" id="6248"/>
    <lineage>
        <taxon>Eukaryota</taxon>
        <taxon>Metazoa</taxon>
        <taxon>Ecdysozoa</taxon>
        <taxon>Nematoda</taxon>
        <taxon>Chromadorea</taxon>
        <taxon>Rhabditida</taxon>
        <taxon>Tylenchina</taxon>
        <taxon>Panagrolaimomorpha</taxon>
        <taxon>Strongyloidoidea</taxon>
        <taxon>Strongyloididae</taxon>
        <taxon>Strongyloides</taxon>
    </lineage>
</organism>
<feature type="repeat" description="Filamin" evidence="3">
    <location>
        <begin position="480"/>
        <end position="577"/>
    </location>
</feature>
<dbReference type="GO" id="GO:0030036">
    <property type="term" value="P:actin cytoskeleton organization"/>
    <property type="evidence" value="ECO:0007669"/>
    <property type="project" value="InterPro"/>
</dbReference>
<dbReference type="PANTHER" id="PTHR38537">
    <property type="entry name" value="JITTERBUG, ISOFORM N"/>
    <property type="match status" value="1"/>
</dbReference>
<dbReference type="FunFam" id="2.60.40.10:FF:000096">
    <property type="entry name" value="filamin-C isoform X2"/>
    <property type="match status" value="1"/>
</dbReference>
<dbReference type="AlphaFoldDB" id="A0AAF5I3R1"/>
<dbReference type="Proteomes" id="UP000035681">
    <property type="component" value="Unplaced"/>
</dbReference>
<feature type="repeat" description="Filamin" evidence="3">
    <location>
        <begin position="775"/>
        <end position="878"/>
    </location>
</feature>
<evidence type="ECO:0000256" key="1">
    <source>
        <dbReference type="ARBA" id="ARBA00009238"/>
    </source>
</evidence>
<feature type="repeat" description="Filamin" evidence="3">
    <location>
        <begin position="1505"/>
        <end position="1597"/>
    </location>
</feature>
<feature type="repeat" description="Filamin" evidence="3">
    <location>
        <begin position="2073"/>
        <end position="2164"/>
    </location>
</feature>
<sequence length="2292" mass="256975">MPGNVENEDVLKNEINTETDIKNNIVNDTLIYNENMSNVDETKTFLANPVWKDIQYNTFTRWVNHKLHGSDIQLTNLEDGIADGITLIKLCQVLSGKRINNINKKVNFTAQRQENISLALNFLENVEKIRLVNIDSQHILNKNTKLVLGLIWTLILNYSIGRTLLATDKNIINNNEKRHSKNLNNNDIDISPNQRLISWIRAKLPHDLPICNFTSDWNDGVALGALVEACCPGLNLHWKEYNPKDALKNTEKAMKYAEKYLDISPLIKPEELINPNVDEKSVMTFLSQFPYSKYKSVDGEYTLENGDICRVGTEYNFLLNVLNDKVECDITILDEKNNNLTAIIHKYGKKDYKISFTPESEGLHVINIKLFNSITNDEKKLNSFTLKGIDKPKLKELFYGVPIHQITKFIVMNLLPNDFLEVYIVDPKGILVQNSINNISQSNDKEIQFKPTIVGVYSINILVNKCQLSHSPFPVTCYIPQECLLYGNGINSDDHLIGEDVFIITETNSIDDFEVDVIVVNPKKEKKNLCNDCIKEYSNKDNIKRTFKFTPQEAGEYYIHVTNEGEHVAESPYKIYVYEASNDNIIVTGPGIHEALINKRTHFYVKSPYKNLPPLDFKFKGFSDPKDEMIPISENEMICFFTPTEDGFGIIEITTEDGEHLNGSPFNIRIYETDEYNKLTGDNLILDVYDRILNADVDNVTSLKLLTKNSSILPIVTLRDLDNNKQEISLVKCQTDGEITFNIEINKIKPGNYVLEITDEKGIHAQNSPLILRLNKSIDISKLKIYGPAVDKINFVNSKTYFYVDAKDVGNGEVGIALFNEKKNEEINIFIEEKSDGLFKIDFTPEENGIYILKVRFCDIILPEKIIDIKPIPRPVGIKVNGLQNDETIPIGYHVYFSVDINNQKQYGLGLQTVLIVNNSKPNFFIKMDQDKKNPNIYKALYIPNDVGLHVLHVLFDEYVIGKYQYHVNNNILPDNVVASGKGLYEATVNEENFIQIDTRFGGCGLLSFFIENHPEVKAKIIGDKGGICDVVFVPKTIGIHLLHIQFGPNNIPIKGSPFKINVENQYNPKLIKVCGKGFRKARIGIVNQFTIDTSETKKKPLSIKFFPDKNITFKLINKDNGHFNKIEYEIDKSLLGEEIEMLIYYDNNEISSKRFIVGPEEEPENIKVFSKNSKYPSNLIAFEHPKLYLDVTDAGKIDHVKFRILHIETNIEVVSEIDIVENDMCFLINWIPIYKGEYKLFINYKNNEIPMKCKNIVVKEMFNLEKCFAILTNLPDVVLIDQPFKISFNIDNQLPLVFNYFQIYINNQGSTFNIQQDAINPYIFHVFIKAKKTGIFKVLGYYGGGLIPGSGTKSLLALNDKEIYNHHYKIKRNCSSAENKNHKYNSYDRTSVTNFSSSIEDNNANRSNCNNAPFILNNRINTEDNQNNLEVPYKHFIVKLKEKQNKDTLAFITMPNGEVESAKIIDNGDGTVTVNYRANTQGLHQLALSHNGINVEGSPLSFYVDNSNHDNITVFGPGLSKAIVGEPTEFTIFAKRNHAKDFNITCEGPAKVNIKCHDNKDGSVSVTWVPPIPGDYILKCLVGGKPIAGSPFKAHATGTSNQRTHLSISSTSEVSLAIPHVDTRGYSAVIRTPHGIEEPCIIRHIDSSHLGISFTPREIGEHLITVSLCGTILPKNPYRIRVDKSQVGDAGKVKISGDGILNGKTLTENIFTIDTRNAGFGGVSLSLLGPTKAPIICKENKDGVMKFSYNPSEPGTYILSAKFADEHIKGSPYSINVTGKSGGQIRTTLTENISATPMCLENSKCTMYMTLMNANPMDVTAKLLHPDGKSDDVVVRQSQDNLYQINFDTKKEGMYALSILYKDNHIRGSPYQYTVGQFKDQGVHKVRAGGNGLVRGETNTKNVVNIYTREAGEGKLDFTIDGPTKADLKFVEHKNGCNEVQYKVSKPGEYTIGVKWNDAHIPDSPFKVYVAPSTGESRLLELGIFPGGSIPINKPCTFNLYTHGAKGNIEAKMLTPSGTAGHEEPIDCIPIDENESYVLRFIPKEPGNHYVHITLDGAPMRDSPFRVRVGDVGEFDPTAIFLTGDGLKGGKTGHPCEFLINTINAGAGRLLIDVNGPSKVSLDAFEVDKGYDVKFTAFTPGDYYATIKYNGVHIPSSPMKIVVVGDSVSKHQEPDQATVIIDAVAKTPKGNVATAPEYSGDASKVKVFGPGLQKFFAGRISNFTVDTALTGPNLLFVGVCTAKGPCEEVSVKNHGRGQYIVNYKIMERQRAFIYIKYGDQQVPGSPFSVDF</sequence>
<feature type="repeat" description="Filamin" evidence="3">
    <location>
        <begin position="1886"/>
        <end position="1971"/>
    </location>
</feature>
<protein>
    <submittedName>
        <fullName evidence="6">Calponin-homology (CH) domain-containing protein</fullName>
    </submittedName>
</protein>
<dbReference type="SUPFAM" id="SSF47576">
    <property type="entry name" value="Calponin-homology domain, CH-domain"/>
    <property type="match status" value="1"/>
</dbReference>
<feature type="repeat" description="Filamin" evidence="3">
    <location>
        <begin position="969"/>
        <end position="1063"/>
    </location>
</feature>
<dbReference type="SUPFAM" id="SSF81296">
    <property type="entry name" value="E set domains"/>
    <property type="match status" value="16"/>
</dbReference>
<dbReference type="InterPro" id="IPR001715">
    <property type="entry name" value="CH_dom"/>
</dbReference>
<feature type="domain" description="Calponin-homology (CH)" evidence="4">
    <location>
        <begin position="190"/>
        <end position="294"/>
    </location>
</feature>
<dbReference type="InterPro" id="IPR036872">
    <property type="entry name" value="CH_dom_sf"/>
</dbReference>
<keyword evidence="2" id="KW-0677">Repeat</keyword>
<feature type="domain" description="Calponin-homology (CH)" evidence="4">
    <location>
        <begin position="53"/>
        <end position="159"/>
    </location>
</feature>
<dbReference type="Gene3D" id="2.60.40.10">
    <property type="entry name" value="Immunoglobulins"/>
    <property type="match status" value="18"/>
</dbReference>
<name>A0AAF5I3R1_STRER</name>
<dbReference type="InterPro" id="IPR013783">
    <property type="entry name" value="Ig-like_fold"/>
</dbReference>
<dbReference type="WBParaSite" id="TCONS_00014686.p1">
    <property type="protein sequence ID" value="TCONS_00014686.p1"/>
    <property type="gene ID" value="XLOC_009901"/>
</dbReference>
<feature type="repeat" description="Filamin" evidence="3">
    <location>
        <begin position="1814"/>
        <end position="1876"/>
    </location>
</feature>
<evidence type="ECO:0000259" key="4">
    <source>
        <dbReference type="PROSITE" id="PS50021"/>
    </source>
</evidence>
<feature type="repeat" description="Filamin" evidence="3">
    <location>
        <begin position="1686"/>
        <end position="1778"/>
    </location>
</feature>
<accession>A0AAF5I3R1</accession>
<feature type="repeat" description="Filamin" evidence="3">
    <location>
        <begin position="420"/>
        <end position="477"/>
    </location>
</feature>
<feature type="repeat" description="Filamin" evidence="3">
    <location>
        <begin position="1436"/>
        <end position="1505"/>
    </location>
</feature>
<dbReference type="InterPro" id="IPR014756">
    <property type="entry name" value="Ig_E-set"/>
</dbReference>
<reference evidence="6" key="1">
    <citation type="submission" date="2024-02" db="UniProtKB">
        <authorList>
            <consortium name="WormBaseParasite"/>
        </authorList>
    </citation>
    <scope>IDENTIFICATION</scope>
</reference>
<feature type="repeat" description="Filamin" evidence="3">
    <location>
        <begin position="1594"/>
        <end position="1683"/>
    </location>
</feature>
<dbReference type="Pfam" id="PF00307">
    <property type="entry name" value="CH"/>
    <property type="match status" value="2"/>
</dbReference>
<feature type="repeat" description="Filamin" evidence="3">
    <location>
        <begin position="577"/>
        <end position="670"/>
    </location>
</feature>
<comment type="similarity">
    <text evidence="1">Belongs to the filamin family.</text>
</comment>
<evidence type="ECO:0000313" key="5">
    <source>
        <dbReference type="Proteomes" id="UP000035681"/>
    </source>
</evidence>
<dbReference type="PROSITE" id="PS50194">
    <property type="entry name" value="FILAMIN_REPEAT"/>
    <property type="match status" value="15"/>
</dbReference>
<dbReference type="GO" id="GO:0051015">
    <property type="term" value="F:actin filament binding"/>
    <property type="evidence" value="ECO:0007669"/>
    <property type="project" value="InterPro"/>
</dbReference>